<evidence type="ECO:0000256" key="3">
    <source>
        <dbReference type="ARBA" id="ARBA00008726"/>
    </source>
</evidence>
<dbReference type="InterPro" id="IPR053822">
    <property type="entry name" value="SDE2-like_dom"/>
</dbReference>
<evidence type="ECO:0000313" key="12">
    <source>
        <dbReference type="Proteomes" id="UP000030680"/>
    </source>
</evidence>
<reference evidence="12" key="1">
    <citation type="journal article" date="2013" name="Science">
        <title>Gene transfer from bacteria and archaea facilitated evolution of an extremophilic eukaryote.</title>
        <authorList>
            <person name="Schonknecht G."/>
            <person name="Chen W.H."/>
            <person name="Ternes C.M."/>
            <person name="Barbier G.G."/>
            <person name="Shrestha R.P."/>
            <person name="Stanke M."/>
            <person name="Brautigam A."/>
            <person name="Baker B.J."/>
            <person name="Banfield J.F."/>
            <person name="Garavito R.M."/>
            <person name="Carr K."/>
            <person name="Wilkerson C."/>
            <person name="Rensing S.A."/>
            <person name="Gagneul D."/>
            <person name="Dickenson N.E."/>
            <person name="Oesterhelt C."/>
            <person name="Lercher M.J."/>
            <person name="Weber A.P."/>
        </authorList>
    </citation>
    <scope>NUCLEOTIDE SEQUENCE [LARGE SCALE GENOMIC DNA]</scope>
    <source>
        <strain evidence="12">074W</strain>
    </source>
</reference>
<dbReference type="RefSeq" id="XP_005704908.1">
    <property type="nucleotide sequence ID" value="XM_005704851.1"/>
</dbReference>
<keyword evidence="7" id="KW-0539">Nucleus</keyword>
<name>M2XXQ1_GALSU</name>
<sequence>MEWIQLLIGELPGVGTLNVYLSSQDTVRDLEKLIWKRLGYSWPLIFLYGGKIVAAEERLVRFVSGSFLQARPLGVLKGGKGGFGTLLRGQAAFRKKSRNVSACRDLEGRRLRDVEAEKRLTKWYAEREQGKSQMGNSYSQQARRNEESEQTKRQHEEIKAQVGNTCRTVEANTESAVVKGLAMATKRKRNFTESSNEQRGEKNVADQSKRRWILPTFEDSSDEDDNIESSTCVQGSQENSVELDNLLSSSLPIANISG</sequence>
<dbReference type="eggNOG" id="KOG2827">
    <property type="taxonomic scope" value="Eukaryota"/>
</dbReference>
<feature type="region of interest" description="Disordered" evidence="9">
    <location>
        <begin position="187"/>
        <end position="243"/>
    </location>
</feature>
<dbReference type="Gramene" id="EME28388">
    <property type="protein sequence ID" value="EME28388"/>
    <property type="gene ID" value="Gasu_40840"/>
</dbReference>
<accession>M2XXQ1</accession>
<evidence type="ECO:0000256" key="8">
    <source>
        <dbReference type="ARBA" id="ARBA00023306"/>
    </source>
</evidence>
<evidence type="ECO:0000256" key="2">
    <source>
        <dbReference type="ARBA" id="ARBA00004496"/>
    </source>
</evidence>
<feature type="compositionally biased region" description="Polar residues" evidence="9">
    <location>
        <begin position="231"/>
        <end position="243"/>
    </location>
</feature>
<feature type="compositionally biased region" description="Polar residues" evidence="9">
    <location>
        <begin position="131"/>
        <end position="142"/>
    </location>
</feature>
<organism evidence="11 12">
    <name type="scientific">Galdieria sulphuraria</name>
    <name type="common">Red alga</name>
    <dbReference type="NCBI Taxonomy" id="130081"/>
    <lineage>
        <taxon>Eukaryota</taxon>
        <taxon>Rhodophyta</taxon>
        <taxon>Bangiophyceae</taxon>
        <taxon>Galdieriales</taxon>
        <taxon>Galdieriaceae</taxon>
        <taxon>Galdieria</taxon>
    </lineage>
</organism>
<dbReference type="GeneID" id="17087227"/>
<dbReference type="PANTHER" id="PTHR12786:SF1">
    <property type="entry name" value="SPLICING REGULATOR SDE2"/>
    <property type="match status" value="1"/>
</dbReference>
<dbReference type="GO" id="GO:0006397">
    <property type="term" value="P:mRNA processing"/>
    <property type="evidence" value="ECO:0007669"/>
    <property type="project" value="UniProtKB-KW"/>
</dbReference>
<dbReference type="EMBL" id="KB454520">
    <property type="protein sequence ID" value="EME28388.1"/>
    <property type="molecule type" value="Genomic_DNA"/>
</dbReference>
<proteinExistence type="inferred from homology"/>
<dbReference type="KEGG" id="gsl:Gasu_40840"/>
<dbReference type="PANTHER" id="PTHR12786">
    <property type="entry name" value="SPLICING FACTOR SF3A-RELATED"/>
    <property type="match status" value="1"/>
</dbReference>
<evidence type="ECO:0000256" key="1">
    <source>
        <dbReference type="ARBA" id="ARBA00004123"/>
    </source>
</evidence>
<dbReference type="GO" id="GO:0005737">
    <property type="term" value="C:cytoplasm"/>
    <property type="evidence" value="ECO:0007669"/>
    <property type="project" value="UniProtKB-SubCell"/>
</dbReference>
<gene>
    <name evidence="11" type="ORF">Gasu_40840</name>
</gene>
<dbReference type="Pfam" id="PF22782">
    <property type="entry name" value="SDE2"/>
    <property type="match status" value="1"/>
</dbReference>
<feature type="compositionally biased region" description="Basic and acidic residues" evidence="9">
    <location>
        <begin position="196"/>
        <end position="209"/>
    </location>
</feature>
<protein>
    <submittedName>
        <fullName evidence="11">Ubiquitin family protein</fullName>
    </submittedName>
</protein>
<evidence type="ECO:0000259" key="10">
    <source>
        <dbReference type="Pfam" id="PF22782"/>
    </source>
</evidence>
<comment type="subcellular location">
    <subcellularLocation>
        <location evidence="2">Cytoplasm</location>
    </subcellularLocation>
    <subcellularLocation>
        <location evidence="1">Nucleus</location>
    </subcellularLocation>
</comment>
<keyword evidence="5" id="KW-0507">mRNA processing</keyword>
<feature type="domain" description="SDE2-like" evidence="10">
    <location>
        <begin position="78"/>
        <end position="177"/>
    </location>
</feature>
<evidence type="ECO:0000256" key="6">
    <source>
        <dbReference type="ARBA" id="ARBA00023187"/>
    </source>
</evidence>
<dbReference type="OrthoDB" id="5010at2759"/>
<evidence type="ECO:0000256" key="4">
    <source>
        <dbReference type="ARBA" id="ARBA00022490"/>
    </source>
</evidence>
<feature type="compositionally biased region" description="Basic and acidic residues" evidence="9">
    <location>
        <begin position="143"/>
        <end position="159"/>
    </location>
</feature>
<keyword evidence="12" id="KW-1185">Reference proteome</keyword>
<evidence type="ECO:0000313" key="11">
    <source>
        <dbReference type="EMBL" id="EME28388.1"/>
    </source>
</evidence>
<keyword evidence="6" id="KW-0508">mRNA splicing</keyword>
<feature type="region of interest" description="Disordered" evidence="9">
    <location>
        <begin position="126"/>
        <end position="163"/>
    </location>
</feature>
<dbReference type="AlphaFoldDB" id="M2XXQ1"/>
<evidence type="ECO:0000256" key="9">
    <source>
        <dbReference type="SAM" id="MobiDB-lite"/>
    </source>
</evidence>
<keyword evidence="8" id="KW-0131">Cell cycle</keyword>
<comment type="similarity">
    <text evidence="3">Belongs to the SDE2 family.</text>
</comment>
<dbReference type="STRING" id="130081.M2XXQ1"/>
<dbReference type="InterPro" id="IPR051421">
    <property type="entry name" value="RNA_Proc_DNA_Dmg_Regulator"/>
</dbReference>
<dbReference type="GO" id="GO:0005634">
    <property type="term" value="C:nucleus"/>
    <property type="evidence" value="ECO:0007669"/>
    <property type="project" value="UniProtKB-SubCell"/>
</dbReference>
<dbReference type="GO" id="GO:0008380">
    <property type="term" value="P:RNA splicing"/>
    <property type="evidence" value="ECO:0007669"/>
    <property type="project" value="UniProtKB-KW"/>
</dbReference>
<evidence type="ECO:0000256" key="7">
    <source>
        <dbReference type="ARBA" id="ARBA00023242"/>
    </source>
</evidence>
<keyword evidence="4" id="KW-0963">Cytoplasm</keyword>
<evidence type="ECO:0000256" key="5">
    <source>
        <dbReference type="ARBA" id="ARBA00022664"/>
    </source>
</evidence>
<dbReference type="Proteomes" id="UP000030680">
    <property type="component" value="Unassembled WGS sequence"/>
</dbReference>